<evidence type="ECO:0000256" key="2">
    <source>
        <dbReference type="ARBA" id="ARBA00023015"/>
    </source>
</evidence>
<dbReference type="GO" id="GO:0003700">
    <property type="term" value="F:DNA-binding transcription factor activity"/>
    <property type="evidence" value="ECO:0007669"/>
    <property type="project" value="InterPro"/>
</dbReference>
<dbReference type="OMA" id="HNWDHNQ"/>
<dbReference type="Pfam" id="PF03634">
    <property type="entry name" value="TCP"/>
    <property type="match status" value="1"/>
</dbReference>
<dbReference type="STRING" id="56857.A0A200QVV0"/>
<dbReference type="InterPro" id="IPR005333">
    <property type="entry name" value="Transcription_factor_TCP"/>
</dbReference>
<keyword evidence="9" id="KW-1185">Reference proteome</keyword>
<evidence type="ECO:0000256" key="1">
    <source>
        <dbReference type="ARBA" id="ARBA00004123"/>
    </source>
</evidence>
<dbReference type="InParanoid" id="A0A200QVV0"/>
<dbReference type="Proteomes" id="UP000195402">
    <property type="component" value="Unassembled WGS sequence"/>
</dbReference>
<name>A0A200QVV0_MACCD</name>
<accession>A0A200QVV0</accession>
<dbReference type="OrthoDB" id="1889307at2759"/>
<evidence type="ECO:0000256" key="4">
    <source>
        <dbReference type="ARBA" id="ARBA00023163"/>
    </source>
</evidence>
<feature type="compositionally biased region" description="Low complexity" evidence="6">
    <location>
        <begin position="420"/>
        <end position="434"/>
    </location>
</feature>
<comment type="caution">
    <text evidence="8">The sequence shown here is derived from an EMBL/GenBank/DDBJ whole genome shotgun (WGS) entry which is preliminary data.</text>
</comment>
<sequence>MITNSRGKDFPAKQEAGGNNDNGKITKASASSRSSWSGLKDPRVVRVSRTFGGKDRHSKVCTVRGLRDRRVRLSVPTAIQLYDLQDRLGLNQPSKVVDWLLNAAKDEIDELPPLQIPPGTFGQFPQSMMVSQEINHQMQSSLASLVDSYVKDDAHATHLLRSSKGAGFTINDNIDKQQEDQTTGPKSKYWNLNSPLRSKCKEVAHETTTDDQRSNWISSKRSNIEQGSQEDHVEVHNAQVVSSHSFPTRTSLSSLQGLQNNVIQQNAFYHWDPSNLSLSQLGSHAGGGYSSSQTEDPHNFNVLSMTSSSQSLSLPSGSQLLVCPSGAATPPFFQPYVTSTTPMESSNPRQMINHFQMLSSAAGLQNLPLNSLTPSLYSISPGTPTMRPLQLGVNINPKLLHSQNNNGGDDQPNKGNTGPSSSFTSSYSFQNDQN</sequence>
<evidence type="ECO:0000313" key="9">
    <source>
        <dbReference type="Proteomes" id="UP000195402"/>
    </source>
</evidence>
<feature type="compositionally biased region" description="Low complexity" evidence="6">
    <location>
        <begin position="28"/>
        <end position="37"/>
    </location>
</feature>
<dbReference type="GO" id="GO:0043565">
    <property type="term" value="F:sequence-specific DNA binding"/>
    <property type="evidence" value="ECO:0007669"/>
    <property type="project" value="TreeGrafter"/>
</dbReference>
<keyword evidence="3" id="KW-0238">DNA-binding</keyword>
<feature type="region of interest" description="Disordered" evidence="6">
    <location>
        <begin position="1"/>
        <end position="39"/>
    </location>
</feature>
<evidence type="ECO:0000259" key="7">
    <source>
        <dbReference type="PROSITE" id="PS51369"/>
    </source>
</evidence>
<organism evidence="8 9">
    <name type="scientific">Macleaya cordata</name>
    <name type="common">Five-seeded plume-poppy</name>
    <name type="synonym">Bocconia cordata</name>
    <dbReference type="NCBI Taxonomy" id="56857"/>
    <lineage>
        <taxon>Eukaryota</taxon>
        <taxon>Viridiplantae</taxon>
        <taxon>Streptophyta</taxon>
        <taxon>Embryophyta</taxon>
        <taxon>Tracheophyta</taxon>
        <taxon>Spermatophyta</taxon>
        <taxon>Magnoliopsida</taxon>
        <taxon>Ranunculales</taxon>
        <taxon>Papaveraceae</taxon>
        <taxon>Papaveroideae</taxon>
        <taxon>Macleaya</taxon>
    </lineage>
</organism>
<evidence type="ECO:0000256" key="6">
    <source>
        <dbReference type="SAM" id="MobiDB-lite"/>
    </source>
</evidence>
<protein>
    <submittedName>
        <fullName evidence="8">Transcription factor</fullName>
    </submittedName>
</protein>
<dbReference type="InterPro" id="IPR017887">
    <property type="entry name" value="TF_TCP_subgr"/>
</dbReference>
<evidence type="ECO:0000256" key="5">
    <source>
        <dbReference type="ARBA" id="ARBA00023242"/>
    </source>
</evidence>
<dbReference type="PANTHER" id="PTHR31072:SF147">
    <property type="entry name" value="TRANSCRIPTION FACTOR TCP13"/>
    <property type="match status" value="1"/>
</dbReference>
<dbReference type="GO" id="GO:0005634">
    <property type="term" value="C:nucleus"/>
    <property type="evidence" value="ECO:0007669"/>
    <property type="project" value="UniProtKB-SubCell"/>
</dbReference>
<dbReference type="AlphaFoldDB" id="A0A200QVV0"/>
<reference evidence="8 9" key="1">
    <citation type="journal article" date="2017" name="Mol. Plant">
        <title>The Genome of Medicinal Plant Macleaya cordata Provides New Insights into Benzylisoquinoline Alkaloids Metabolism.</title>
        <authorList>
            <person name="Liu X."/>
            <person name="Liu Y."/>
            <person name="Huang P."/>
            <person name="Ma Y."/>
            <person name="Qing Z."/>
            <person name="Tang Q."/>
            <person name="Cao H."/>
            <person name="Cheng P."/>
            <person name="Zheng Y."/>
            <person name="Yuan Z."/>
            <person name="Zhou Y."/>
            <person name="Liu J."/>
            <person name="Tang Z."/>
            <person name="Zhuo Y."/>
            <person name="Zhang Y."/>
            <person name="Yu L."/>
            <person name="Huang J."/>
            <person name="Yang P."/>
            <person name="Peng Q."/>
            <person name="Zhang J."/>
            <person name="Jiang W."/>
            <person name="Zhang Z."/>
            <person name="Lin K."/>
            <person name="Ro D.K."/>
            <person name="Chen X."/>
            <person name="Xiong X."/>
            <person name="Shang Y."/>
            <person name="Huang S."/>
            <person name="Zeng J."/>
        </authorList>
    </citation>
    <scope>NUCLEOTIDE SEQUENCE [LARGE SCALE GENOMIC DNA]</scope>
    <source>
        <strain evidence="9">cv. BLH2017</strain>
        <tissue evidence="8">Root</tissue>
    </source>
</reference>
<feature type="domain" description="TCP" evidence="7">
    <location>
        <begin position="53"/>
        <end position="111"/>
    </location>
</feature>
<dbReference type="EMBL" id="MVGT01001028">
    <property type="protein sequence ID" value="OVA14603.1"/>
    <property type="molecule type" value="Genomic_DNA"/>
</dbReference>
<feature type="compositionally biased region" description="Polar residues" evidence="6">
    <location>
        <begin position="401"/>
        <end position="419"/>
    </location>
</feature>
<feature type="compositionally biased region" description="Basic and acidic residues" evidence="6">
    <location>
        <begin position="1"/>
        <end position="12"/>
    </location>
</feature>
<keyword evidence="4" id="KW-0804">Transcription</keyword>
<evidence type="ECO:0000256" key="3">
    <source>
        <dbReference type="ARBA" id="ARBA00023125"/>
    </source>
</evidence>
<proteinExistence type="predicted"/>
<evidence type="ECO:0000313" key="8">
    <source>
        <dbReference type="EMBL" id="OVA14603.1"/>
    </source>
</evidence>
<feature type="region of interest" description="Disordered" evidence="6">
    <location>
        <begin position="398"/>
        <end position="434"/>
    </location>
</feature>
<keyword evidence="2" id="KW-0805">Transcription regulation</keyword>
<keyword evidence="5" id="KW-0539">Nucleus</keyword>
<gene>
    <name evidence="8" type="ORF">BVC80_1813g41</name>
</gene>
<comment type="subcellular location">
    <subcellularLocation>
        <location evidence="1">Nucleus</location>
    </subcellularLocation>
</comment>
<dbReference type="PANTHER" id="PTHR31072">
    <property type="entry name" value="TRANSCRIPTION FACTOR TCP4-RELATED"/>
    <property type="match status" value="1"/>
</dbReference>
<dbReference type="PROSITE" id="PS51369">
    <property type="entry name" value="TCP"/>
    <property type="match status" value="1"/>
</dbReference>
<dbReference type="FunCoup" id="A0A200QVV0">
    <property type="interactions" value="97"/>
</dbReference>